<feature type="region of interest" description="Disordered" evidence="1">
    <location>
        <begin position="302"/>
        <end position="373"/>
    </location>
</feature>
<feature type="compositionally biased region" description="Basic residues" evidence="1">
    <location>
        <begin position="587"/>
        <end position="599"/>
    </location>
</feature>
<feature type="compositionally biased region" description="Polar residues" evidence="1">
    <location>
        <begin position="311"/>
        <end position="326"/>
    </location>
</feature>
<reference evidence="2 3" key="1">
    <citation type="submission" date="2016-07" db="EMBL/GenBank/DDBJ databases">
        <title>Pervasive Adenine N6-methylation of Active Genes in Fungi.</title>
        <authorList>
            <consortium name="DOE Joint Genome Institute"/>
            <person name="Mondo S.J."/>
            <person name="Dannebaum R.O."/>
            <person name="Kuo R.C."/>
            <person name="Labutti K."/>
            <person name="Haridas S."/>
            <person name="Kuo A."/>
            <person name="Salamov A."/>
            <person name="Ahrendt S.R."/>
            <person name="Lipzen A."/>
            <person name="Sullivan W."/>
            <person name="Andreopoulos W.B."/>
            <person name="Clum A."/>
            <person name="Lindquist E."/>
            <person name="Daum C."/>
            <person name="Ramamoorthy G.K."/>
            <person name="Gryganskyi A."/>
            <person name="Culley D."/>
            <person name="Magnuson J.K."/>
            <person name="James T.Y."/>
            <person name="O'Malley M.A."/>
            <person name="Stajich J.E."/>
            <person name="Spatafora J.W."/>
            <person name="Visel A."/>
            <person name="Grigoriev I.V."/>
        </authorList>
    </citation>
    <scope>NUCLEOTIDE SEQUENCE [LARGE SCALE GENOMIC DNA]</scope>
    <source>
        <strain evidence="2 3">PL171</strain>
    </source>
</reference>
<feature type="region of interest" description="Disordered" evidence="1">
    <location>
        <begin position="386"/>
        <end position="500"/>
    </location>
</feature>
<gene>
    <name evidence="2" type="ORF">BCR44DRAFT_1013868</name>
</gene>
<feature type="compositionally biased region" description="Basic and acidic residues" evidence="1">
    <location>
        <begin position="554"/>
        <end position="571"/>
    </location>
</feature>
<keyword evidence="3" id="KW-1185">Reference proteome</keyword>
<feature type="compositionally biased region" description="Low complexity" evidence="1">
    <location>
        <begin position="527"/>
        <end position="537"/>
    </location>
</feature>
<comment type="caution">
    <text evidence="2">The sequence shown here is derived from an EMBL/GenBank/DDBJ whole genome shotgun (WGS) entry which is preliminary data.</text>
</comment>
<dbReference type="EMBL" id="MCFL01000010">
    <property type="protein sequence ID" value="ORZ37908.1"/>
    <property type="molecule type" value="Genomic_DNA"/>
</dbReference>
<name>A0A1Y2HTH9_9FUNG</name>
<accession>A0A1Y2HTH9</accession>
<protein>
    <submittedName>
        <fullName evidence="2">Uncharacterized protein</fullName>
    </submittedName>
</protein>
<evidence type="ECO:0000313" key="2">
    <source>
        <dbReference type="EMBL" id="ORZ37908.1"/>
    </source>
</evidence>
<feature type="region of interest" description="Disordered" evidence="1">
    <location>
        <begin position="515"/>
        <end position="599"/>
    </location>
</feature>
<dbReference type="AlphaFoldDB" id="A0A1Y2HTH9"/>
<feature type="compositionally biased region" description="Pro residues" evidence="1">
    <location>
        <begin position="483"/>
        <end position="493"/>
    </location>
</feature>
<evidence type="ECO:0000256" key="1">
    <source>
        <dbReference type="SAM" id="MobiDB-lite"/>
    </source>
</evidence>
<proteinExistence type="predicted"/>
<feature type="compositionally biased region" description="Low complexity" evidence="1">
    <location>
        <begin position="386"/>
        <end position="401"/>
    </location>
</feature>
<dbReference type="Proteomes" id="UP000193411">
    <property type="component" value="Unassembled WGS sequence"/>
</dbReference>
<feature type="compositionally biased region" description="Low complexity" evidence="1">
    <location>
        <begin position="412"/>
        <end position="436"/>
    </location>
</feature>
<organism evidence="2 3">
    <name type="scientific">Catenaria anguillulae PL171</name>
    <dbReference type="NCBI Taxonomy" id="765915"/>
    <lineage>
        <taxon>Eukaryota</taxon>
        <taxon>Fungi</taxon>
        <taxon>Fungi incertae sedis</taxon>
        <taxon>Blastocladiomycota</taxon>
        <taxon>Blastocladiomycetes</taxon>
        <taxon>Blastocladiales</taxon>
        <taxon>Catenariaceae</taxon>
        <taxon>Catenaria</taxon>
    </lineage>
</organism>
<feature type="compositionally biased region" description="Polar residues" evidence="1">
    <location>
        <begin position="442"/>
        <end position="477"/>
    </location>
</feature>
<evidence type="ECO:0000313" key="3">
    <source>
        <dbReference type="Proteomes" id="UP000193411"/>
    </source>
</evidence>
<sequence>MASVVPTSSSAESTAEGAARASVGIWIPCTCACPTEAHAAGQSKSKTILVRITPIAIAESDKSIKGFRVHLADPSSGKVWVDVVDSISLLRERKSAFAPRLLIPLDKLAVTLAQTLADAAITKPYSSTNVNWRSRNALASSSSSNDISSNKMLLDVEWIEHQQQQQDQEPDHSQALVHLKCTQRTASDQRFSWTFIATQVDPSSAAQILASDLLDPIFRVLHWQILETNHLSFQLDQAKRDLTLARSLLADPNAVRERAFPPASIPKDRRDIDYTTVFSNQTRWSQALLITHPAATFDLVAVQSRPPPPSHAQSQPVFSVSHTMSAPSLPAPRAVHSSPTLGPANIPSSDIGQPPPSISRLPPSDQTRVGLPARPPRTALLDLLLSSSQPHPPNQSQSQLQGPTLNSDPFLPSSDVASPSPSSTSASSSSHRPTTSLFDNLLSRTGSNPSTLRPQTKSPITLELTDSQSHSQAQPQSELVVPEPSPTPPPPLSPRSLLASLPPSLVIPSTVPVPIAAQGPLSSQRHTVASSSSATTTQFTAPNLPASASRVVKRAREDESRAGAGQGEDKSTNANGGAELDAAAVSKPKKKKQKVKGLF</sequence>